<dbReference type="EMBL" id="VSSQ01015163">
    <property type="protein sequence ID" value="MPM55202.1"/>
    <property type="molecule type" value="Genomic_DNA"/>
</dbReference>
<reference evidence="2" key="1">
    <citation type="submission" date="2019-08" db="EMBL/GenBank/DDBJ databases">
        <authorList>
            <person name="Kucharzyk K."/>
            <person name="Murdoch R.W."/>
            <person name="Higgins S."/>
            <person name="Loffler F."/>
        </authorList>
    </citation>
    <scope>NUCLEOTIDE SEQUENCE</scope>
</reference>
<protein>
    <submittedName>
        <fullName evidence="2">Uncharacterized protein</fullName>
    </submittedName>
</protein>
<evidence type="ECO:0000313" key="2">
    <source>
        <dbReference type="EMBL" id="MPM55202.1"/>
    </source>
</evidence>
<comment type="caution">
    <text evidence="2">The sequence shown here is derived from an EMBL/GenBank/DDBJ whole genome shotgun (WGS) entry which is preliminary data.</text>
</comment>
<sequence length="57" mass="6257">MTPIDEDERPQESTPISPDRLRKVWLTVLLMLAGGCVSAVLITLLISWAFGLGVHLP</sequence>
<accession>A0A645APL3</accession>
<proteinExistence type="predicted"/>
<organism evidence="2">
    <name type="scientific">bioreactor metagenome</name>
    <dbReference type="NCBI Taxonomy" id="1076179"/>
    <lineage>
        <taxon>unclassified sequences</taxon>
        <taxon>metagenomes</taxon>
        <taxon>ecological metagenomes</taxon>
    </lineage>
</organism>
<dbReference type="AlphaFoldDB" id="A0A645APL3"/>
<keyword evidence="1" id="KW-0812">Transmembrane</keyword>
<keyword evidence="1" id="KW-0472">Membrane</keyword>
<feature type="transmembrane region" description="Helical" evidence="1">
    <location>
        <begin position="24"/>
        <end position="50"/>
    </location>
</feature>
<evidence type="ECO:0000256" key="1">
    <source>
        <dbReference type="SAM" id="Phobius"/>
    </source>
</evidence>
<keyword evidence="1" id="KW-1133">Transmembrane helix</keyword>
<name>A0A645APL3_9ZZZZ</name>
<gene>
    <name evidence="2" type="ORF">SDC9_101995</name>
</gene>